<evidence type="ECO:0000313" key="1">
    <source>
        <dbReference type="EMBL" id="PSR54001.1"/>
    </source>
</evidence>
<reference evidence="1 2" key="1">
    <citation type="submission" date="2018-03" db="EMBL/GenBank/DDBJ databases">
        <title>Adhaeribacter sp. HMF7605 Genome sequencing and assembly.</title>
        <authorList>
            <person name="Kang H."/>
            <person name="Kang J."/>
            <person name="Cha I."/>
            <person name="Kim H."/>
            <person name="Joh K."/>
        </authorList>
    </citation>
    <scope>NUCLEOTIDE SEQUENCE [LARGE SCALE GENOMIC DNA]</scope>
    <source>
        <strain evidence="1 2">HMF7605</strain>
    </source>
</reference>
<sequence length="136" mass="16028">MILHQDLLLELIYDVKTDILSVQWPDIKDVSVSELEFSFQKLLDTVSHYDIKRLLIDSSKSVVTLDDKIYKPMLFRLVLAFNHTRLRKMARIISENELRENLLKSYAAEIKHKETLAFQTKEFNNQETALAWLCQD</sequence>
<dbReference type="OrthoDB" id="852207at2"/>
<keyword evidence="2" id="KW-1185">Reference proteome</keyword>
<name>A0A2T2YEQ7_9BACT</name>
<dbReference type="Proteomes" id="UP000240357">
    <property type="component" value="Unassembled WGS sequence"/>
</dbReference>
<accession>A0A2T2YEQ7</accession>
<dbReference type="EMBL" id="PYFT01000001">
    <property type="protein sequence ID" value="PSR54001.1"/>
    <property type="molecule type" value="Genomic_DNA"/>
</dbReference>
<dbReference type="AlphaFoldDB" id="A0A2T2YEQ7"/>
<organism evidence="1 2">
    <name type="scientific">Adhaeribacter arboris</name>
    <dbReference type="NCBI Taxonomy" id="2072846"/>
    <lineage>
        <taxon>Bacteria</taxon>
        <taxon>Pseudomonadati</taxon>
        <taxon>Bacteroidota</taxon>
        <taxon>Cytophagia</taxon>
        <taxon>Cytophagales</taxon>
        <taxon>Hymenobacteraceae</taxon>
        <taxon>Adhaeribacter</taxon>
    </lineage>
</organism>
<protein>
    <recommendedName>
        <fullName evidence="3">STAS/SEC14 domain-containing protein</fullName>
    </recommendedName>
</protein>
<proteinExistence type="predicted"/>
<comment type="caution">
    <text evidence="1">The sequence shown here is derived from an EMBL/GenBank/DDBJ whole genome shotgun (WGS) entry which is preliminary data.</text>
</comment>
<evidence type="ECO:0000313" key="2">
    <source>
        <dbReference type="Proteomes" id="UP000240357"/>
    </source>
</evidence>
<gene>
    <name evidence="1" type="ORF">AHMF7605_10955</name>
</gene>
<evidence type="ECO:0008006" key="3">
    <source>
        <dbReference type="Google" id="ProtNLM"/>
    </source>
</evidence>
<dbReference type="RefSeq" id="WP_106929223.1">
    <property type="nucleotide sequence ID" value="NZ_PYFT01000001.1"/>
</dbReference>